<accession>A0ABW4REJ1</accession>
<evidence type="ECO:0000313" key="2">
    <source>
        <dbReference type="Proteomes" id="UP001597233"/>
    </source>
</evidence>
<dbReference type="InterPro" id="IPR025459">
    <property type="entry name" value="DUF4279"/>
</dbReference>
<proteinExistence type="predicted"/>
<organism evidence="1 2">
    <name type="scientific">Paenibacillus wenxiniae</name>
    <dbReference type="NCBI Taxonomy" id="1636843"/>
    <lineage>
        <taxon>Bacteria</taxon>
        <taxon>Bacillati</taxon>
        <taxon>Bacillota</taxon>
        <taxon>Bacilli</taxon>
        <taxon>Bacillales</taxon>
        <taxon>Paenibacillaceae</taxon>
        <taxon>Paenibacillus</taxon>
    </lineage>
</organism>
<dbReference type="EMBL" id="JBHUEH010000005">
    <property type="protein sequence ID" value="MFD1884164.1"/>
    <property type="molecule type" value="Genomic_DNA"/>
</dbReference>
<sequence length="128" mass="14661">MTKTKVDFWLVGDIFEPDKITNELDIKPTKARLKKNSPIPQTAATYWKLSTEKEECTAISEPFEKLVELLQNKESIIIKLCQQLGLTATFEVVIEMEINDRPELVLTKDIIQFANAIQAEIGFDLYID</sequence>
<protein>
    <submittedName>
        <fullName evidence="1">DUF4279 domain-containing protein</fullName>
    </submittedName>
</protein>
<evidence type="ECO:0000313" key="1">
    <source>
        <dbReference type="EMBL" id="MFD1884164.1"/>
    </source>
</evidence>
<reference evidence="2" key="1">
    <citation type="journal article" date="2019" name="Int. J. Syst. Evol. Microbiol.">
        <title>The Global Catalogue of Microorganisms (GCM) 10K type strain sequencing project: providing services to taxonomists for standard genome sequencing and annotation.</title>
        <authorList>
            <consortium name="The Broad Institute Genomics Platform"/>
            <consortium name="The Broad Institute Genome Sequencing Center for Infectious Disease"/>
            <person name="Wu L."/>
            <person name="Ma J."/>
        </authorList>
    </citation>
    <scope>NUCLEOTIDE SEQUENCE [LARGE SCALE GENOMIC DNA]</scope>
    <source>
        <strain evidence="2">CCUG 54950</strain>
    </source>
</reference>
<gene>
    <name evidence="1" type="ORF">ACFSC9_01335</name>
</gene>
<dbReference type="Pfam" id="PF14106">
    <property type="entry name" value="DUF4279"/>
    <property type="match status" value="1"/>
</dbReference>
<keyword evidence="2" id="KW-1185">Reference proteome</keyword>
<dbReference type="RefSeq" id="WP_347327008.1">
    <property type="nucleotide sequence ID" value="NZ_JBCGUH010000018.1"/>
</dbReference>
<name>A0ABW4REJ1_9BACL</name>
<comment type="caution">
    <text evidence="1">The sequence shown here is derived from an EMBL/GenBank/DDBJ whole genome shotgun (WGS) entry which is preliminary data.</text>
</comment>
<dbReference type="Proteomes" id="UP001597233">
    <property type="component" value="Unassembled WGS sequence"/>
</dbReference>